<comment type="caution">
    <text evidence="2">The sequence shown here is derived from an EMBL/GenBank/DDBJ whole genome shotgun (WGS) entry which is preliminary data.</text>
</comment>
<evidence type="ECO:0000313" key="2">
    <source>
        <dbReference type="EMBL" id="TPG66092.1"/>
    </source>
</evidence>
<dbReference type="Proteomes" id="UP000317646">
    <property type="component" value="Unassembled WGS sequence"/>
</dbReference>
<evidence type="ECO:0000313" key="3">
    <source>
        <dbReference type="Proteomes" id="UP000317646"/>
    </source>
</evidence>
<organism evidence="2 3">
    <name type="scientific">Hymenobacter nivis</name>
    <dbReference type="NCBI Taxonomy" id="1850093"/>
    <lineage>
        <taxon>Bacteria</taxon>
        <taxon>Pseudomonadati</taxon>
        <taxon>Bacteroidota</taxon>
        <taxon>Cytophagia</taxon>
        <taxon>Cytophagales</taxon>
        <taxon>Hymenobacteraceae</taxon>
        <taxon>Hymenobacter</taxon>
    </lineage>
</organism>
<name>A0A502GXB0_9BACT</name>
<dbReference type="EMBL" id="RCYZ01000004">
    <property type="protein sequence ID" value="TPG66092.1"/>
    <property type="molecule type" value="Genomic_DNA"/>
</dbReference>
<gene>
    <name evidence="2" type="ORF">EAH73_12035</name>
</gene>
<dbReference type="RefSeq" id="WP_140466834.1">
    <property type="nucleotide sequence ID" value="NZ_RCYZ01000004.1"/>
</dbReference>
<protein>
    <submittedName>
        <fullName evidence="2">Uncharacterized protein</fullName>
    </submittedName>
</protein>
<proteinExistence type="predicted"/>
<evidence type="ECO:0000256" key="1">
    <source>
        <dbReference type="SAM" id="MobiDB-lite"/>
    </source>
</evidence>
<feature type="region of interest" description="Disordered" evidence="1">
    <location>
        <begin position="61"/>
        <end position="84"/>
    </location>
</feature>
<reference evidence="2 3" key="1">
    <citation type="journal article" date="2019" name="Environ. Microbiol.">
        <title>Species interactions and distinct microbial communities in high Arctic permafrost affected cryosols are associated with the CH4 and CO2 gas fluxes.</title>
        <authorList>
            <person name="Altshuler I."/>
            <person name="Hamel J."/>
            <person name="Turney S."/>
            <person name="Magnuson E."/>
            <person name="Levesque R."/>
            <person name="Greer C."/>
            <person name="Whyte L.G."/>
        </authorList>
    </citation>
    <scope>NUCLEOTIDE SEQUENCE [LARGE SCALE GENOMIC DNA]</scope>
    <source>
        <strain evidence="2 3">S9.2P</strain>
    </source>
</reference>
<dbReference type="AlphaFoldDB" id="A0A502GXB0"/>
<keyword evidence="3" id="KW-1185">Reference proteome</keyword>
<accession>A0A502GXB0</accession>
<sequence>MKVPTHFGCICRCSTARAQAEAHAARLATARALNRTARRVENIAGLGLVLLLALAGCTRAPRPSGQKADYHQEHPTGGPRTVRT</sequence>